<dbReference type="STRING" id="1715691.TA5113_00056"/>
<dbReference type="Pfam" id="PF01420">
    <property type="entry name" value="Methylase_S"/>
    <property type="match status" value="2"/>
</dbReference>
<feature type="domain" description="Type I restriction modification DNA specificity" evidence="4">
    <location>
        <begin position="4"/>
        <end position="163"/>
    </location>
</feature>
<evidence type="ECO:0000313" key="6">
    <source>
        <dbReference type="Proteomes" id="UP000051184"/>
    </source>
</evidence>
<dbReference type="SUPFAM" id="SSF116734">
    <property type="entry name" value="DNA methylase specificity domain"/>
    <property type="match status" value="2"/>
</dbReference>
<proteinExistence type="inferred from homology"/>
<evidence type="ECO:0000313" key="5">
    <source>
        <dbReference type="EMBL" id="CUK24249.1"/>
    </source>
</evidence>
<evidence type="ECO:0000256" key="1">
    <source>
        <dbReference type="ARBA" id="ARBA00010923"/>
    </source>
</evidence>
<accession>A0A0P1IL26</accession>
<keyword evidence="3" id="KW-0238">DNA-binding</keyword>
<reference evidence="6" key="1">
    <citation type="submission" date="2015-09" db="EMBL/GenBank/DDBJ databases">
        <authorList>
            <person name="Rodrigo-Torres Lidia"/>
            <person name="Arahal R.David."/>
        </authorList>
    </citation>
    <scope>NUCLEOTIDE SEQUENCE [LARGE SCALE GENOMIC DNA]</scope>
    <source>
        <strain evidence="6">CECT 5114</strain>
    </source>
</reference>
<sequence length="438" mass="48829">MSADWPVRSLSEIVDFQTGRLDSNAAEEHGKYPFFTCSPTTLAINTFAFDDEAVLLAGNNANGVFPIKYYQGKFNAYQRTYVLTPKDKTKVSVRWLYFRIKHVTSELQQMSVGTATKFLTKKILDAYEVQLPSFQEQEKCAHILWSLQDKIELNRQTNQTLEEMAQAVFKSWFVDFEPTRAKIKARENGQDPTRAAMAAIAGKTVDQLDTLSPEQINSLTTTADLFPDTLVAAELGEIPEGWQLSEIGNEVSIAGGGTPSTKNEEFWEGGHIHWTSPKDMSNLTDKILLETARKITQAGLDKISSGLLPADTVLMSSRAPVGYLAISKIPVAINQGYIAMTCEGALSPEFVVQWAESIMDDIKQRASGTTFAEISKKNFKIIPVIVPDADLISEYTQVVRYFYNQITENLRETKTLSEIRDTLLPRLLSGEITLSEAV</sequence>
<dbReference type="Gene3D" id="3.90.220.20">
    <property type="entry name" value="DNA methylase specificity domains"/>
    <property type="match status" value="2"/>
</dbReference>
<name>A0A0P1IL26_9RHOB</name>
<keyword evidence="2" id="KW-0680">Restriction system</keyword>
<dbReference type="InterPro" id="IPR044946">
    <property type="entry name" value="Restrct_endonuc_typeI_TRD_sf"/>
</dbReference>
<dbReference type="GO" id="GO:0009307">
    <property type="term" value="P:DNA restriction-modification system"/>
    <property type="evidence" value="ECO:0007669"/>
    <property type="project" value="UniProtKB-KW"/>
</dbReference>
<comment type="similarity">
    <text evidence="1">Belongs to the type-I restriction system S methylase family.</text>
</comment>
<dbReference type="InterPro" id="IPR000055">
    <property type="entry name" value="Restrct_endonuc_typeI_TRD"/>
</dbReference>
<protein>
    <submittedName>
        <fullName evidence="5">EcoKI restriction-modification system protein HsdS</fullName>
    </submittedName>
</protein>
<organism evidence="5 6">
    <name type="scientific">Cognatishimia activa</name>
    <dbReference type="NCBI Taxonomy" id="1715691"/>
    <lineage>
        <taxon>Bacteria</taxon>
        <taxon>Pseudomonadati</taxon>
        <taxon>Pseudomonadota</taxon>
        <taxon>Alphaproteobacteria</taxon>
        <taxon>Rhodobacterales</taxon>
        <taxon>Paracoccaceae</taxon>
        <taxon>Cognatishimia</taxon>
    </lineage>
</organism>
<dbReference type="RefSeq" id="WP_058313279.1">
    <property type="nucleotide sequence ID" value="NZ_CYTO01000002.1"/>
</dbReference>
<dbReference type="GO" id="GO:0003677">
    <property type="term" value="F:DNA binding"/>
    <property type="evidence" value="ECO:0007669"/>
    <property type="project" value="UniProtKB-KW"/>
</dbReference>
<keyword evidence="6" id="KW-1185">Reference proteome</keyword>
<dbReference type="EMBL" id="CYUE01000001">
    <property type="protein sequence ID" value="CUK24249.1"/>
    <property type="molecule type" value="Genomic_DNA"/>
</dbReference>
<dbReference type="PANTHER" id="PTHR30408">
    <property type="entry name" value="TYPE-1 RESTRICTION ENZYME ECOKI SPECIFICITY PROTEIN"/>
    <property type="match status" value="1"/>
</dbReference>
<dbReference type="InterPro" id="IPR052021">
    <property type="entry name" value="Type-I_RS_S_subunit"/>
</dbReference>
<dbReference type="Proteomes" id="UP000051184">
    <property type="component" value="Unassembled WGS sequence"/>
</dbReference>
<evidence type="ECO:0000256" key="3">
    <source>
        <dbReference type="ARBA" id="ARBA00023125"/>
    </source>
</evidence>
<evidence type="ECO:0000259" key="4">
    <source>
        <dbReference type="Pfam" id="PF01420"/>
    </source>
</evidence>
<dbReference type="PANTHER" id="PTHR30408:SF13">
    <property type="entry name" value="TYPE I RESTRICTION ENZYME HINDI SPECIFICITY SUBUNIT"/>
    <property type="match status" value="1"/>
</dbReference>
<dbReference type="AlphaFoldDB" id="A0A0P1IL26"/>
<evidence type="ECO:0000256" key="2">
    <source>
        <dbReference type="ARBA" id="ARBA00022747"/>
    </source>
</evidence>
<gene>
    <name evidence="5" type="ORF">TA5114_00024</name>
</gene>
<feature type="domain" description="Type I restriction modification DNA specificity" evidence="4">
    <location>
        <begin position="239"/>
        <end position="390"/>
    </location>
</feature>
<dbReference type="OrthoDB" id="512700at2"/>